<keyword evidence="1" id="KW-0732">Signal</keyword>
<dbReference type="PANTHER" id="PTHR43798:SF33">
    <property type="entry name" value="HYDROLASE, PUTATIVE (AFU_ORTHOLOGUE AFUA_2G14860)-RELATED"/>
    <property type="match status" value="1"/>
</dbReference>
<feature type="chain" id="PRO_5046708425" evidence="1">
    <location>
        <begin position="22"/>
        <end position="275"/>
    </location>
</feature>
<proteinExistence type="predicted"/>
<accession>A0ABU5IJH7</accession>
<dbReference type="InterPro" id="IPR029058">
    <property type="entry name" value="AB_hydrolase_fold"/>
</dbReference>
<gene>
    <name evidence="3" type="ORF">SM757_20835</name>
</gene>
<evidence type="ECO:0000259" key="2">
    <source>
        <dbReference type="Pfam" id="PF00561"/>
    </source>
</evidence>
<feature type="domain" description="AB hydrolase-1" evidence="2">
    <location>
        <begin position="60"/>
        <end position="162"/>
    </location>
</feature>
<dbReference type="SUPFAM" id="SSF53474">
    <property type="entry name" value="alpha/beta-Hydrolases"/>
    <property type="match status" value="1"/>
</dbReference>
<reference evidence="3 4" key="1">
    <citation type="submission" date="2023-11" db="EMBL/GenBank/DDBJ databases">
        <title>Draft genome of Azohydromonas lata strain H1 (DSM1123), a polyhydroxyalkanoate producer.</title>
        <authorList>
            <person name="Traversa D."/>
            <person name="D'Addabbo P."/>
            <person name="Pazzani C."/>
            <person name="Manzari C."/>
            <person name="Chiara M."/>
            <person name="Scrascia M."/>
        </authorList>
    </citation>
    <scope>NUCLEOTIDE SEQUENCE [LARGE SCALE GENOMIC DNA]</scope>
    <source>
        <strain evidence="3 4">H1</strain>
    </source>
</reference>
<sequence>MNLRLHGVLAGLLLAANTVQAAQPPQAAPPLAPDTAIATTSTENVKGRQVEYVLAGRGTPAVVFENGLGGALDSWRQVISEISKYTTVLAYNRPGYGDSAMADTPRDGEHIASELRDLLAAAHLKPPYVLVGHSAGGLYMQYFARRYPREVAGLILVDSTHPQQFQGKGALDGNMRPRRQVAAQKELDFLNATGEAVLALPTFTGKPVIVLSALKPLSVHGEYADDANEKRRGVARLYPGAKQVWVDSGHKIPTEKPEAVTEAVKEMLAAVKHTK</sequence>
<comment type="caution">
    <text evidence="3">The sequence shown here is derived from an EMBL/GenBank/DDBJ whole genome shotgun (WGS) entry which is preliminary data.</text>
</comment>
<evidence type="ECO:0000313" key="3">
    <source>
        <dbReference type="EMBL" id="MDZ5459029.1"/>
    </source>
</evidence>
<organism evidence="3 4">
    <name type="scientific">Azohydromonas lata</name>
    <dbReference type="NCBI Taxonomy" id="45677"/>
    <lineage>
        <taxon>Bacteria</taxon>
        <taxon>Pseudomonadati</taxon>
        <taxon>Pseudomonadota</taxon>
        <taxon>Betaproteobacteria</taxon>
        <taxon>Burkholderiales</taxon>
        <taxon>Sphaerotilaceae</taxon>
        <taxon>Azohydromonas</taxon>
    </lineage>
</organism>
<keyword evidence="3" id="KW-0378">Hydrolase</keyword>
<dbReference type="EMBL" id="JAXOJX010000037">
    <property type="protein sequence ID" value="MDZ5459029.1"/>
    <property type="molecule type" value="Genomic_DNA"/>
</dbReference>
<feature type="signal peptide" evidence="1">
    <location>
        <begin position="1"/>
        <end position="21"/>
    </location>
</feature>
<evidence type="ECO:0000256" key="1">
    <source>
        <dbReference type="SAM" id="SignalP"/>
    </source>
</evidence>
<dbReference type="InterPro" id="IPR000073">
    <property type="entry name" value="AB_hydrolase_1"/>
</dbReference>
<name>A0ABU5IJH7_9BURK</name>
<dbReference type="Proteomes" id="UP001293718">
    <property type="component" value="Unassembled WGS sequence"/>
</dbReference>
<dbReference type="InterPro" id="IPR050266">
    <property type="entry name" value="AB_hydrolase_sf"/>
</dbReference>
<dbReference type="Pfam" id="PF00561">
    <property type="entry name" value="Abhydrolase_1"/>
    <property type="match status" value="1"/>
</dbReference>
<keyword evidence="4" id="KW-1185">Reference proteome</keyword>
<dbReference type="Gene3D" id="3.40.50.1820">
    <property type="entry name" value="alpha/beta hydrolase"/>
    <property type="match status" value="1"/>
</dbReference>
<protein>
    <submittedName>
        <fullName evidence="3">Alpha/beta hydrolase</fullName>
    </submittedName>
</protein>
<dbReference type="PANTHER" id="PTHR43798">
    <property type="entry name" value="MONOACYLGLYCEROL LIPASE"/>
    <property type="match status" value="1"/>
</dbReference>
<evidence type="ECO:0000313" key="4">
    <source>
        <dbReference type="Proteomes" id="UP001293718"/>
    </source>
</evidence>
<dbReference type="GO" id="GO:0016787">
    <property type="term" value="F:hydrolase activity"/>
    <property type="evidence" value="ECO:0007669"/>
    <property type="project" value="UniProtKB-KW"/>
</dbReference>
<dbReference type="RefSeq" id="WP_322466898.1">
    <property type="nucleotide sequence ID" value="NZ_JAXOJX010000037.1"/>
</dbReference>